<dbReference type="InterPro" id="IPR029039">
    <property type="entry name" value="Flavoprotein-like_sf"/>
</dbReference>
<dbReference type="GO" id="GO:0050660">
    <property type="term" value="F:flavin adenine dinucleotide binding"/>
    <property type="evidence" value="ECO:0007669"/>
    <property type="project" value="TreeGrafter"/>
</dbReference>
<dbReference type="PRINTS" id="PR00369">
    <property type="entry name" value="FLAVODOXIN"/>
</dbReference>
<dbReference type="PRINTS" id="PR00371">
    <property type="entry name" value="FPNCR"/>
</dbReference>
<sequence>MSDDPIRWIWAALTVVAWLAFTGWTIQRFRVRPAAAAQPGSTLIAVASQTGFGDELAEMTRKAFADAGRPARVKFFADIEPTDLIGAARILFIASTTGEGDAPDSASRFVRRIMTDQTRLEGLEYGLLALGDRTYVEFCGFGRALDGWLKSAGARSLFDAVEVDNGDAAAVRHWQGELSRLTGSVAAPDWAAPAYADWRLVERRLLNPGSPGEGAWHLAFEPVDGALQWVAGDIAEVGAPSPEGGLAHREYSVASLPADGRAEFLIRLMRRPDGTPGLASGWLTETLGIGGIARMRIRANRAFHGPDAATPMILIGNGTGIAGLRSHLKARAARKATAGAWLMFGERTAAHDSFHDAELRGWLAEGTLTRLDRTFSRDPGDGRYVQAVIEAEADSVRDWVARGAAIYVCGSLEGMAGGVNTALETVLGADALRDLVETGRYRRDVY</sequence>
<dbReference type="InterPro" id="IPR017927">
    <property type="entry name" value="FAD-bd_FR_type"/>
</dbReference>
<dbReference type="AlphaFoldDB" id="A0A258HMH2"/>
<dbReference type="SUPFAM" id="SSF52343">
    <property type="entry name" value="Ferredoxin reductase-like, C-terminal NADP-linked domain"/>
    <property type="match status" value="1"/>
</dbReference>
<evidence type="ECO:0000313" key="9">
    <source>
        <dbReference type="Proteomes" id="UP000216147"/>
    </source>
</evidence>
<dbReference type="SUPFAM" id="SSF52218">
    <property type="entry name" value="Flavoproteins"/>
    <property type="match status" value="1"/>
</dbReference>
<evidence type="ECO:0000256" key="3">
    <source>
        <dbReference type="ARBA" id="ARBA00022982"/>
    </source>
</evidence>
<organism evidence="8 9">
    <name type="scientific">Brevundimonas subvibrioides</name>
    <dbReference type="NCBI Taxonomy" id="74313"/>
    <lineage>
        <taxon>Bacteria</taxon>
        <taxon>Pseudomonadati</taxon>
        <taxon>Pseudomonadota</taxon>
        <taxon>Alphaproteobacteria</taxon>
        <taxon>Caulobacterales</taxon>
        <taxon>Caulobacteraceae</taxon>
        <taxon>Brevundimonas</taxon>
    </lineage>
</organism>
<keyword evidence="3" id="KW-0249">Electron transport</keyword>
<keyword evidence="5" id="KW-0812">Transmembrane</keyword>
<keyword evidence="5" id="KW-1133">Transmembrane helix</keyword>
<dbReference type="PANTHER" id="PTHR19384">
    <property type="entry name" value="NITRIC OXIDE SYNTHASE-RELATED"/>
    <property type="match status" value="1"/>
</dbReference>
<feature type="domain" description="FAD-binding FR-type" evidence="7">
    <location>
        <begin position="193"/>
        <end position="313"/>
    </location>
</feature>
<dbReference type="EC" id="1.6.2.4" evidence="4"/>
<dbReference type="Proteomes" id="UP000216147">
    <property type="component" value="Unassembled WGS sequence"/>
</dbReference>
<dbReference type="InterPro" id="IPR008254">
    <property type="entry name" value="Flavodoxin/NO_synth"/>
</dbReference>
<evidence type="ECO:0000259" key="6">
    <source>
        <dbReference type="PROSITE" id="PS50902"/>
    </source>
</evidence>
<dbReference type="Gene3D" id="3.40.50.80">
    <property type="entry name" value="Nucleotide-binding domain of ferredoxin-NADP reductase (FNR) module"/>
    <property type="match status" value="1"/>
</dbReference>
<evidence type="ECO:0000256" key="1">
    <source>
        <dbReference type="ARBA" id="ARBA00022630"/>
    </source>
</evidence>
<keyword evidence="2" id="KW-0288">FMN</keyword>
<dbReference type="Gene3D" id="2.40.30.10">
    <property type="entry name" value="Translation factors"/>
    <property type="match status" value="1"/>
</dbReference>
<dbReference type="Pfam" id="PF00175">
    <property type="entry name" value="NAD_binding_1"/>
    <property type="match status" value="1"/>
</dbReference>
<accession>A0A258HMH2</accession>
<dbReference type="GO" id="GO:0005829">
    <property type="term" value="C:cytosol"/>
    <property type="evidence" value="ECO:0007669"/>
    <property type="project" value="TreeGrafter"/>
</dbReference>
<dbReference type="CDD" id="cd06200">
    <property type="entry name" value="SiR_like1"/>
    <property type="match status" value="1"/>
</dbReference>
<dbReference type="InterPro" id="IPR017938">
    <property type="entry name" value="Riboflavin_synthase-like_b-brl"/>
</dbReference>
<dbReference type="InterPro" id="IPR001709">
    <property type="entry name" value="Flavoprot_Pyr_Nucl_cyt_Rdtase"/>
</dbReference>
<dbReference type="InterPro" id="IPR001433">
    <property type="entry name" value="OxRdtase_FAD/NAD-bd"/>
</dbReference>
<protein>
    <recommendedName>
        <fullName evidence="4">NADPH--hemoprotein reductase</fullName>
        <ecNumber evidence="4">1.6.2.4</ecNumber>
    </recommendedName>
</protein>
<dbReference type="Pfam" id="PF00258">
    <property type="entry name" value="Flavodoxin_1"/>
    <property type="match status" value="1"/>
</dbReference>
<keyword evidence="3" id="KW-0813">Transport</keyword>
<dbReference type="PROSITE" id="PS51384">
    <property type="entry name" value="FAD_FR"/>
    <property type="match status" value="1"/>
</dbReference>
<evidence type="ECO:0000256" key="2">
    <source>
        <dbReference type="ARBA" id="ARBA00022643"/>
    </source>
</evidence>
<dbReference type="Gene3D" id="3.40.50.360">
    <property type="match status" value="1"/>
</dbReference>
<gene>
    <name evidence="8" type="ORF">B7Y86_04840</name>
</gene>
<feature type="domain" description="Flavodoxin-like" evidence="6">
    <location>
        <begin position="42"/>
        <end position="179"/>
    </location>
</feature>
<comment type="caution">
    <text evidence="8">The sequence shown here is derived from an EMBL/GenBank/DDBJ whole genome shotgun (WGS) entry which is preliminary data.</text>
</comment>
<dbReference type="InterPro" id="IPR039261">
    <property type="entry name" value="FNR_nucleotide-bd"/>
</dbReference>
<feature type="transmembrane region" description="Helical" evidence="5">
    <location>
        <begin position="6"/>
        <end position="26"/>
    </location>
</feature>
<reference evidence="8 9" key="1">
    <citation type="submission" date="2017-03" db="EMBL/GenBank/DDBJ databases">
        <title>Lifting the veil on microbial sulfur biogeochemistry in mining wastewaters.</title>
        <authorList>
            <person name="Kantor R.S."/>
            <person name="Colenbrander Nelson T."/>
            <person name="Marshall S."/>
            <person name="Bennett D."/>
            <person name="Apte S."/>
            <person name="Camacho D."/>
            <person name="Thomas B.C."/>
            <person name="Warren L.A."/>
            <person name="Banfield J.F."/>
        </authorList>
    </citation>
    <scope>NUCLEOTIDE SEQUENCE [LARGE SCALE GENOMIC DNA]</scope>
    <source>
        <strain evidence="8">32-68-21</strain>
    </source>
</reference>
<dbReference type="GO" id="GO:0003958">
    <property type="term" value="F:NADPH-hemoprotein reductase activity"/>
    <property type="evidence" value="ECO:0007669"/>
    <property type="project" value="UniProtKB-EC"/>
</dbReference>
<keyword evidence="1" id="KW-0285">Flavoprotein</keyword>
<dbReference type="PANTHER" id="PTHR19384:SF17">
    <property type="entry name" value="NADPH--CYTOCHROME P450 REDUCTASE"/>
    <property type="match status" value="1"/>
</dbReference>
<keyword evidence="5" id="KW-0472">Membrane</keyword>
<evidence type="ECO:0000313" key="8">
    <source>
        <dbReference type="EMBL" id="OYX57804.1"/>
    </source>
</evidence>
<dbReference type="InterPro" id="IPR001094">
    <property type="entry name" value="Flavdoxin-like"/>
</dbReference>
<name>A0A258HMH2_9CAUL</name>
<evidence type="ECO:0000259" key="7">
    <source>
        <dbReference type="PROSITE" id="PS51384"/>
    </source>
</evidence>
<evidence type="ECO:0000256" key="4">
    <source>
        <dbReference type="ARBA" id="ARBA00023797"/>
    </source>
</evidence>
<dbReference type="EMBL" id="NCEQ01000004">
    <property type="protein sequence ID" value="OYX57804.1"/>
    <property type="molecule type" value="Genomic_DNA"/>
</dbReference>
<dbReference type="SUPFAM" id="SSF63380">
    <property type="entry name" value="Riboflavin synthase domain-like"/>
    <property type="match status" value="1"/>
</dbReference>
<proteinExistence type="predicted"/>
<dbReference type="PROSITE" id="PS50902">
    <property type="entry name" value="FLAVODOXIN_LIKE"/>
    <property type="match status" value="1"/>
</dbReference>
<dbReference type="GO" id="GO:0010181">
    <property type="term" value="F:FMN binding"/>
    <property type="evidence" value="ECO:0007669"/>
    <property type="project" value="InterPro"/>
</dbReference>
<evidence type="ECO:0000256" key="5">
    <source>
        <dbReference type="SAM" id="Phobius"/>
    </source>
</evidence>